<dbReference type="AlphaFoldDB" id="A0A8H9M5T5"/>
<reference evidence="2" key="2">
    <citation type="submission" date="2020-09" db="EMBL/GenBank/DDBJ databases">
        <authorList>
            <person name="Sun Q."/>
            <person name="Zhou Y."/>
        </authorList>
    </citation>
    <scope>NUCLEOTIDE SEQUENCE</scope>
    <source>
        <strain evidence="2">CGMCC 4.7679</strain>
    </source>
</reference>
<dbReference type="OrthoDB" id="3285172at2"/>
<sequence>MTTATEVRLGAPSRRPAFSRVAWLAGGLLAAIPVAVTLFWTGLNHDVRFVLGCLRTSDVGPAGVFVHRPLAYRLVLAPTNLVSSETLIRLGALVIVALVALWLRAALRRPESSLVAAAVGLALALSPNWDFLQPEWMAGVFATAAVAASLWPKRLWVGAVLGGLGLALAVLVKYTTAPTALLAIGVVLLVDRRRALWTTVAAVPIGLGLFGLAVLIEPREWRWFHEFSVLNGASPLSGGKIDVFDLARTVMNEALQNPLFALLPVSVVVLLRLRRGWWVLLLALGVLGVFTTTLLQAQWFQYHLTPLLPLAAGVWALAVGRWYTEHGRPPWTLVVTTAILAVIEPLAAARSEQWRDNHQILAYAGLTGLVVLACVVAALESTRGSRRLFAIPVLVAVAALSVQVWPSSPYSFDFGAADNRNTDRVNTAERLVTQLGQVREQIGPDTEVLYIAFGDVAYFLGNPTPCRYPSPVFLQRSTDIPAIRGLVSYEENAACLTDPKVRYLVYNTSWLDLDKLEPRLAQEVRETFDCSNPIRTTDVEVCPRRQ</sequence>
<feature type="transmembrane region" description="Helical" evidence="1">
    <location>
        <begin position="195"/>
        <end position="216"/>
    </location>
</feature>
<evidence type="ECO:0000313" key="2">
    <source>
        <dbReference type="EMBL" id="GHF59315.1"/>
    </source>
</evidence>
<feature type="transmembrane region" description="Helical" evidence="1">
    <location>
        <begin position="87"/>
        <end position="107"/>
    </location>
</feature>
<comment type="caution">
    <text evidence="2">The sequence shown here is derived from an EMBL/GenBank/DDBJ whole genome shotgun (WGS) entry which is preliminary data.</text>
</comment>
<evidence type="ECO:0000313" key="3">
    <source>
        <dbReference type="Proteomes" id="UP000658656"/>
    </source>
</evidence>
<keyword evidence="1" id="KW-1133">Transmembrane helix</keyword>
<feature type="transmembrane region" description="Helical" evidence="1">
    <location>
        <begin position="114"/>
        <end position="132"/>
    </location>
</feature>
<feature type="transmembrane region" description="Helical" evidence="1">
    <location>
        <begin position="388"/>
        <end position="405"/>
    </location>
</feature>
<feature type="transmembrane region" description="Helical" evidence="1">
    <location>
        <begin position="254"/>
        <end position="271"/>
    </location>
</feature>
<accession>A0A8H9M5T5</accession>
<dbReference type="Proteomes" id="UP000658656">
    <property type="component" value="Unassembled WGS sequence"/>
</dbReference>
<dbReference type="RefSeq" id="WP_145936051.1">
    <property type="nucleotide sequence ID" value="NZ_BNAV01000004.1"/>
</dbReference>
<feature type="transmembrane region" description="Helical" evidence="1">
    <location>
        <begin position="306"/>
        <end position="324"/>
    </location>
</feature>
<proteinExistence type="predicted"/>
<gene>
    <name evidence="2" type="ORF">GCM10017566_36050</name>
</gene>
<organism evidence="2 3">
    <name type="scientific">Amycolatopsis bartoniae</name>
    <dbReference type="NCBI Taxonomy" id="941986"/>
    <lineage>
        <taxon>Bacteria</taxon>
        <taxon>Bacillati</taxon>
        <taxon>Actinomycetota</taxon>
        <taxon>Actinomycetes</taxon>
        <taxon>Pseudonocardiales</taxon>
        <taxon>Pseudonocardiaceae</taxon>
        <taxon>Amycolatopsis</taxon>
    </lineage>
</organism>
<keyword evidence="3" id="KW-1185">Reference proteome</keyword>
<feature type="transmembrane region" description="Helical" evidence="1">
    <location>
        <begin position="21"/>
        <end position="41"/>
    </location>
</feature>
<feature type="transmembrane region" description="Helical" evidence="1">
    <location>
        <begin position="278"/>
        <end position="300"/>
    </location>
</feature>
<protein>
    <submittedName>
        <fullName evidence="2">Uncharacterized protein</fullName>
    </submittedName>
</protein>
<keyword evidence="1" id="KW-0472">Membrane</keyword>
<keyword evidence="1" id="KW-0812">Transmembrane</keyword>
<dbReference type="EMBL" id="BNAV01000004">
    <property type="protein sequence ID" value="GHF59315.1"/>
    <property type="molecule type" value="Genomic_DNA"/>
</dbReference>
<feature type="transmembrane region" description="Helical" evidence="1">
    <location>
        <begin position="360"/>
        <end position="379"/>
    </location>
</feature>
<name>A0A8H9M5T5_9PSEU</name>
<evidence type="ECO:0000256" key="1">
    <source>
        <dbReference type="SAM" id="Phobius"/>
    </source>
</evidence>
<reference evidence="2" key="1">
    <citation type="journal article" date="2014" name="Int. J. Syst. Evol. Microbiol.">
        <title>Complete genome sequence of Corynebacterium casei LMG S-19264T (=DSM 44701T), isolated from a smear-ripened cheese.</title>
        <authorList>
            <consortium name="US DOE Joint Genome Institute (JGI-PGF)"/>
            <person name="Walter F."/>
            <person name="Albersmeier A."/>
            <person name="Kalinowski J."/>
            <person name="Ruckert C."/>
        </authorList>
    </citation>
    <scope>NUCLEOTIDE SEQUENCE</scope>
    <source>
        <strain evidence="2">CGMCC 4.7679</strain>
    </source>
</reference>
<feature type="transmembrane region" description="Helical" evidence="1">
    <location>
        <begin position="331"/>
        <end position="348"/>
    </location>
</feature>